<dbReference type="PANTHER" id="PTHR43229">
    <property type="entry name" value="NODULATION PROTEIN J"/>
    <property type="match status" value="1"/>
</dbReference>
<reference evidence="7 8" key="1">
    <citation type="submission" date="2006-10" db="EMBL/GenBank/DDBJ databases">
        <title>Complete sequence of Methanosaeta thermophila PT.</title>
        <authorList>
            <consortium name="US DOE Joint Genome Institute"/>
            <person name="Copeland A."/>
            <person name="Lucas S."/>
            <person name="Lapidus A."/>
            <person name="Barry K."/>
            <person name="Detter J.C."/>
            <person name="Glavina del Rio T."/>
            <person name="Hammon N."/>
            <person name="Israni S."/>
            <person name="Pitluck S."/>
            <person name="Chain P."/>
            <person name="Malfatti S."/>
            <person name="Shin M."/>
            <person name="Vergez L."/>
            <person name="Schmutz J."/>
            <person name="Larimer F."/>
            <person name="Land M."/>
            <person name="Hauser L."/>
            <person name="Kyrpides N."/>
            <person name="Kim E."/>
            <person name="Smith K.S."/>
            <person name="Ingram-Smith C."/>
            <person name="Richardson P."/>
        </authorList>
    </citation>
    <scope>NUCLEOTIDE SEQUENCE [LARGE SCALE GENOMIC DNA]</scope>
    <source>
        <strain evidence="8">DSM 6194 / JCM 14653 / NBRC 101360 / PT</strain>
    </source>
</reference>
<dbReference type="PANTHER" id="PTHR43229:SF2">
    <property type="entry name" value="NODULATION PROTEIN J"/>
    <property type="match status" value="1"/>
</dbReference>
<organism evidence="7 8">
    <name type="scientific">Methanothrix thermoacetophila (strain DSM 6194 / JCM 14653 / NBRC 101360 / PT)</name>
    <name type="common">Methanosaeta thermophila</name>
    <dbReference type="NCBI Taxonomy" id="349307"/>
    <lineage>
        <taxon>Archaea</taxon>
        <taxon>Methanobacteriati</taxon>
        <taxon>Methanobacteriota</taxon>
        <taxon>Stenosarchaea group</taxon>
        <taxon>Methanomicrobia</taxon>
        <taxon>Methanotrichales</taxon>
        <taxon>Methanotrichaceae</taxon>
        <taxon>Methanothrix</taxon>
    </lineage>
</organism>
<feature type="transmembrane region" description="Helical" evidence="5">
    <location>
        <begin position="172"/>
        <end position="191"/>
    </location>
</feature>
<dbReference type="Pfam" id="PF01061">
    <property type="entry name" value="ABC2_membrane"/>
    <property type="match status" value="1"/>
</dbReference>
<feature type="transmembrane region" description="Helical" evidence="5">
    <location>
        <begin position="225"/>
        <end position="243"/>
    </location>
</feature>
<dbReference type="InterPro" id="IPR051784">
    <property type="entry name" value="Nod_factor_ABC_transporter"/>
</dbReference>
<dbReference type="OrthoDB" id="147058at2157"/>
<dbReference type="AlphaFoldDB" id="A0B647"/>
<evidence type="ECO:0000256" key="5">
    <source>
        <dbReference type="SAM" id="Phobius"/>
    </source>
</evidence>
<evidence type="ECO:0000313" key="7">
    <source>
        <dbReference type="EMBL" id="ABK14171.1"/>
    </source>
</evidence>
<dbReference type="GO" id="GO:0016020">
    <property type="term" value="C:membrane"/>
    <property type="evidence" value="ECO:0007669"/>
    <property type="project" value="UniProtKB-SubCell"/>
</dbReference>
<comment type="subcellular location">
    <subcellularLocation>
        <location evidence="1">Membrane</location>
        <topology evidence="1">Multi-pass membrane protein</topology>
    </subcellularLocation>
</comment>
<protein>
    <submittedName>
        <fullName evidence="7">ABC-2 type transporter</fullName>
    </submittedName>
</protein>
<dbReference type="InterPro" id="IPR013525">
    <property type="entry name" value="ABC2_TM"/>
</dbReference>
<dbReference type="EMBL" id="CP000477">
    <property type="protein sequence ID" value="ABK14171.1"/>
    <property type="molecule type" value="Genomic_DNA"/>
</dbReference>
<keyword evidence="3 5" id="KW-1133">Transmembrane helix</keyword>
<evidence type="ECO:0000256" key="1">
    <source>
        <dbReference type="ARBA" id="ARBA00004141"/>
    </source>
</evidence>
<dbReference type="KEGG" id="mtp:Mthe_0378"/>
<keyword evidence="8" id="KW-1185">Reference proteome</keyword>
<evidence type="ECO:0000256" key="2">
    <source>
        <dbReference type="ARBA" id="ARBA00022692"/>
    </source>
</evidence>
<keyword evidence="2 5" id="KW-0812">Transmembrane</keyword>
<dbReference type="HOGENOM" id="CLU_089201_1_1_2"/>
<proteinExistence type="predicted"/>
<name>A0B647_METTP</name>
<accession>A0B647</accession>
<feature type="domain" description="ABC transmembrane type-2" evidence="6">
    <location>
        <begin position="22"/>
        <end position="250"/>
    </location>
</feature>
<dbReference type="InterPro" id="IPR047817">
    <property type="entry name" value="ABC2_TM_bact-type"/>
</dbReference>
<dbReference type="GO" id="GO:0140359">
    <property type="term" value="F:ABC-type transporter activity"/>
    <property type="evidence" value="ECO:0007669"/>
    <property type="project" value="InterPro"/>
</dbReference>
<dbReference type="PROSITE" id="PS51012">
    <property type="entry name" value="ABC_TM2"/>
    <property type="match status" value="1"/>
</dbReference>
<feature type="transmembrane region" description="Helical" evidence="5">
    <location>
        <begin position="141"/>
        <end position="165"/>
    </location>
</feature>
<dbReference type="Proteomes" id="UP000000674">
    <property type="component" value="Chromosome"/>
</dbReference>
<feature type="transmembrane region" description="Helical" evidence="5">
    <location>
        <begin position="102"/>
        <end position="129"/>
    </location>
</feature>
<evidence type="ECO:0000256" key="4">
    <source>
        <dbReference type="ARBA" id="ARBA00023136"/>
    </source>
</evidence>
<feature type="transmembrane region" description="Helical" evidence="5">
    <location>
        <begin position="56"/>
        <end position="81"/>
    </location>
</feature>
<gene>
    <name evidence="7" type="ordered locus">Mthe_0378</name>
</gene>
<feature type="transmembrane region" description="Helical" evidence="5">
    <location>
        <begin position="25"/>
        <end position="44"/>
    </location>
</feature>
<dbReference type="STRING" id="349307.Mthe_0378"/>
<evidence type="ECO:0000256" key="3">
    <source>
        <dbReference type="ARBA" id="ARBA00022989"/>
    </source>
</evidence>
<sequence>MSLQGEINKCLSAAYKNWIISKRNVFTVFELVFWPLISLLSIGLMTRFLGVGGDTVAFLLVGAIGLTILQICQIDVAYVLLFDMWSKSIKNTFVSPVRGYHLVLGALLFGMVRGTFAFTILVVISRILFGFDFLAGGFHTVLIFLAGVFAVSAIIGMIVCISILLFGQKADVAAWSLSGVIMLISGIYYPVSVLPEPLQLMARAVPLTYFLEYYRSAYGFGDHNIVIGVLMVAAYMIAGLIVLEMTIERARKTGILLRLSE</sequence>
<keyword evidence="4 5" id="KW-0472">Membrane</keyword>
<evidence type="ECO:0000313" key="8">
    <source>
        <dbReference type="Proteomes" id="UP000000674"/>
    </source>
</evidence>
<evidence type="ECO:0000259" key="6">
    <source>
        <dbReference type="PROSITE" id="PS51012"/>
    </source>
</evidence>